<dbReference type="GO" id="GO:0016787">
    <property type="term" value="F:hydrolase activity"/>
    <property type="evidence" value="ECO:0007669"/>
    <property type="project" value="UniProtKB-KW"/>
</dbReference>
<comment type="caution">
    <text evidence="4">The sequence shown here is derived from an EMBL/GenBank/DDBJ whole genome shotgun (WGS) entry which is preliminary data.</text>
</comment>
<dbReference type="InterPro" id="IPR008928">
    <property type="entry name" value="6-hairpin_glycosidase_sf"/>
</dbReference>
<dbReference type="InterPro" id="IPR012341">
    <property type="entry name" value="6hp_glycosidase-like_sf"/>
</dbReference>
<evidence type="ECO:0000259" key="2">
    <source>
        <dbReference type="Pfam" id="PF21307"/>
    </source>
</evidence>
<proteinExistence type="predicted"/>
<dbReference type="RefSeq" id="WP_209742992.1">
    <property type="nucleotide sequence ID" value="NZ_JBHSMH010000005.1"/>
</dbReference>
<feature type="domain" description="Glycosyl hydrolase family 95 N-terminal" evidence="1">
    <location>
        <begin position="19"/>
        <end position="272"/>
    </location>
</feature>
<dbReference type="EMBL" id="JBHSMH010000005">
    <property type="protein sequence ID" value="MFC5467677.1"/>
    <property type="molecule type" value="Genomic_DNA"/>
</dbReference>
<dbReference type="InterPro" id="IPR016518">
    <property type="entry name" value="Alpha-L-fucosidase"/>
</dbReference>
<feature type="domain" description="Alpha fucosidase A-like C-terminal" evidence="2">
    <location>
        <begin position="706"/>
        <end position="797"/>
    </location>
</feature>
<dbReference type="InterPro" id="IPR049053">
    <property type="entry name" value="AFCA-like_C"/>
</dbReference>
<name>A0ABW0LSC0_9BACL</name>
<evidence type="ECO:0000259" key="1">
    <source>
        <dbReference type="Pfam" id="PF14498"/>
    </source>
</evidence>
<dbReference type="Pfam" id="PF14498">
    <property type="entry name" value="Glyco_hyd_65N_2"/>
    <property type="match status" value="1"/>
</dbReference>
<reference evidence="5" key="1">
    <citation type="journal article" date="2019" name="Int. J. Syst. Evol. Microbiol.">
        <title>The Global Catalogue of Microorganisms (GCM) 10K type strain sequencing project: providing services to taxonomists for standard genome sequencing and annotation.</title>
        <authorList>
            <consortium name="The Broad Institute Genomics Platform"/>
            <consortium name="The Broad Institute Genome Sequencing Center for Infectious Disease"/>
            <person name="Wu L."/>
            <person name="Ma J."/>
        </authorList>
    </citation>
    <scope>NUCLEOTIDE SEQUENCE [LARGE SCALE GENOMIC DNA]</scope>
    <source>
        <strain evidence="5">CCUG 57113</strain>
    </source>
</reference>
<dbReference type="Pfam" id="PF22124">
    <property type="entry name" value="Glyco_hydro_95_cat"/>
    <property type="match status" value="1"/>
</dbReference>
<dbReference type="SUPFAM" id="SSF48208">
    <property type="entry name" value="Six-hairpin glycosidases"/>
    <property type="match status" value="1"/>
</dbReference>
<dbReference type="PANTHER" id="PTHR31084">
    <property type="entry name" value="ALPHA-L-FUCOSIDASE 2"/>
    <property type="match status" value="1"/>
</dbReference>
<evidence type="ECO:0000313" key="5">
    <source>
        <dbReference type="Proteomes" id="UP001596105"/>
    </source>
</evidence>
<dbReference type="Pfam" id="PF21307">
    <property type="entry name" value="Glyco_hydro_95_C"/>
    <property type="match status" value="1"/>
</dbReference>
<accession>A0ABW0LSC0</accession>
<keyword evidence="5" id="KW-1185">Reference proteome</keyword>
<feature type="domain" description="Glycosyl hydrolase family 95 catalytic" evidence="3">
    <location>
        <begin position="297"/>
        <end position="704"/>
    </location>
</feature>
<dbReference type="InterPro" id="IPR027414">
    <property type="entry name" value="GH95_N_dom"/>
</dbReference>
<evidence type="ECO:0000259" key="3">
    <source>
        <dbReference type="Pfam" id="PF22124"/>
    </source>
</evidence>
<sequence>MGEQWKQSGLESGKKEWKLSYDKPATVWEEALPIGNGRLGGMVFGGADAERVALNEDTLWAGIPRDTLDYDARRYLAKSRELLFNGKNAEAQRLIEERMVGQDCQPYVPVGDLLLKRIEGGSVAKDGVSDYRRELTLSDGVATASYRADSDGALVRGEYFASVPDQVIVIRYVAEEGKLNFDVGFTSPIPCETVASDGAVLSMTGRAPSHVAENYRGDHPEPVLYEEGIGMPFEARLRATTDGRLSLGDGRLEIRDAREFTIYLAIETGFVDYRTVPEEEAFLERCRNRVDLASELGYEELLRRHAEEHSALFGRVDLVLEAGEECSDLEETPTDARLEAYKNGGADLGLEALFFQYGRYLLMASSRPGTQPANLQGIWNPHVQPPWYSDYTVNINTEMNYWLAEVGNLSECHEPLFDLLDGLSDTGGRAARVLYGCRGWTTHHNVDVWRMATPTGGSAMWAFWPLGGAWLARHLWDRYLFDRDERFLKERAYPIMKGAALFCLDWLVEGPDGLLVTNPSTSPENAFLTKDGETCSVTVGSTMDFAIIKELFASVAAASGKLGVDASFAGELTAALARLPDYRIGRHGTIQEWLEDYEEAEPGHRHISHLYGLHPGDQIHEGTPELFRAASATLARRLANGGGHTGWSCAWLINQFARLKDSKQAYANLRTLLSKSTYPNLFDAHPPFQIDGNFGGAAGMAEMLLQSHLDAIELLPALPEAWKDGAVRGLKARGGYTVDMRWENGALKEATLAASHDGACRIRYGAGAVFAVTDCNGTAVACEGGEFRANAGETYVLNF</sequence>
<evidence type="ECO:0000313" key="4">
    <source>
        <dbReference type="EMBL" id="MFC5467677.1"/>
    </source>
</evidence>
<keyword evidence="4" id="KW-0378">Hydrolase</keyword>
<dbReference type="Gene3D" id="1.50.10.10">
    <property type="match status" value="1"/>
</dbReference>
<dbReference type="Proteomes" id="UP001596105">
    <property type="component" value="Unassembled WGS sequence"/>
</dbReference>
<dbReference type="InterPro" id="IPR054363">
    <property type="entry name" value="GH95_cat"/>
</dbReference>
<gene>
    <name evidence="4" type="ORF">ACFPPD_03035</name>
</gene>
<organism evidence="4 5">
    <name type="scientific">Cohnella suwonensis</name>
    <dbReference type="NCBI Taxonomy" id="696072"/>
    <lineage>
        <taxon>Bacteria</taxon>
        <taxon>Bacillati</taxon>
        <taxon>Bacillota</taxon>
        <taxon>Bacilli</taxon>
        <taxon>Bacillales</taxon>
        <taxon>Paenibacillaceae</taxon>
        <taxon>Cohnella</taxon>
    </lineage>
</organism>
<dbReference type="PANTHER" id="PTHR31084:SF0">
    <property type="entry name" value="ALPHA-L-FUCOSIDASE 2"/>
    <property type="match status" value="1"/>
</dbReference>
<dbReference type="PIRSF" id="PIRSF007663">
    <property type="entry name" value="UCP007663"/>
    <property type="match status" value="1"/>
</dbReference>
<protein>
    <submittedName>
        <fullName evidence="4">Glycoside hydrolase N-terminal domain-containing protein</fullName>
    </submittedName>
</protein>